<keyword evidence="3" id="KW-0812">Transmembrane</keyword>
<dbReference type="AlphaFoldDB" id="F7XQ24"/>
<accession>F7XQ24</accession>
<feature type="domain" description="PBP" evidence="4">
    <location>
        <begin position="32"/>
        <end position="269"/>
    </location>
</feature>
<dbReference type="GeneID" id="10822123"/>
<reference evidence="5 6" key="1">
    <citation type="submission" date="2010-07" db="EMBL/GenBank/DDBJ databases">
        <title>The complete genome of Methanosalsum zhilinae DSM 4017.</title>
        <authorList>
            <consortium name="US DOE Joint Genome Institute (JGI-PGF)"/>
            <person name="Lucas S."/>
            <person name="Copeland A."/>
            <person name="Lapidus A."/>
            <person name="Glavina del Rio T."/>
            <person name="Dalin E."/>
            <person name="Tice H."/>
            <person name="Bruce D."/>
            <person name="Goodwin L."/>
            <person name="Pitluck S."/>
            <person name="Kyrpides N."/>
            <person name="Mavromatis K."/>
            <person name="Ovchinnikova G."/>
            <person name="Daligault H."/>
            <person name="Detter J.C."/>
            <person name="Han C."/>
            <person name="Tapia R."/>
            <person name="Larimer F."/>
            <person name="Land M."/>
            <person name="Hauser L."/>
            <person name="Markowitz V."/>
            <person name="Cheng J.-F."/>
            <person name="Hugenholtz P."/>
            <person name="Woyke T."/>
            <person name="Wu D."/>
            <person name="Spring S."/>
            <person name="Schueler E."/>
            <person name="Brambilla E."/>
            <person name="Klenk H.-P."/>
            <person name="Eisen J.A."/>
        </authorList>
    </citation>
    <scope>NUCLEOTIDE SEQUENCE [LARGE SCALE GENOMIC DNA]</scope>
    <source>
        <strain evidence="6">DSM 4017 / NBRC 107636 / OCM 62 / WeN5</strain>
    </source>
</reference>
<proteinExistence type="predicted"/>
<evidence type="ECO:0000259" key="4">
    <source>
        <dbReference type="Pfam" id="PF12849"/>
    </source>
</evidence>
<evidence type="ECO:0000256" key="2">
    <source>
        <dbReference type="ARBA" id="ARBA00022729"/>
    </source>
</evidence>
<feature type="transmembrane region" description="Helical" evidence="3">
    <location>
        <begin position="6"/>
        <end position="26"/>
    </location>
</feature>
<dbReference type="HOGENOM" id="CLU_026228_5_1_2"/>
<evidence type="ECO:0000256" key="1">
    <source>
        <dbReference type="ARBA" id="ARBA00022448"/>
    </source>
</evidence>
<dbReference type="RefSeq" id="WP_013897824.1">
    <property type="nucleotide sequence ID" value="NC_015676.1"/>
</dbReference>
<dbReference type="Gene3D" id="3.40.190.10">
    <property type="entry name" value="Periplasmic binding protein-like II"/>
    <property type="match status" value="2"/>
</dbReference>
<dbReference type="GO" id="GO:0042301">
    <property type="term" value="F:phosphate ion binding"/>
    <property type="evidence" value="ECO:0007669"/>
    <property type="project" value="InterPro"/>
</dbReference>
<dbReference type="InterPro" id="IPR011862">
    <property type="entry name" value="Phos-bd"/>
</dbReference>
<dbReference type="Proteomes" id="UP000006622">
    <property type="component" value="Chromosome"/>
</dbReference>
<evidence type="ECO:0000313" key="6">
    <source>
        <dbReference type="Proteomes" id="UP000006622"/>
    </source>
</evidence>
<evidence type="ECO:0000313" key="5">
    <source>
        <dbReference type="EMBL" id="AEH60385.1"/>
    </source>
</evidence>
<evidence type="ECO:0000256" key="3">
    <source>
        <dbReference type="SAM" id="Phobius"/>
    </source>
</evidence>
<keyword evidence="1" id="KW-0813">Transport</keyword>
<dbReference type="EMBL" id="CP002101">
    <property type="protein sequence ID" value="AEH60385.1"/>
    <property type="molecule type" value="Genomic_DNA"/>
</dbReference>
<dbReference type="NCBIfam" id="TIGR02136">
    <property type="entry name" value="ptsS_2"/>
    <property type="match status" value="1"/>
</dbReference>
<dbReference type="PANTHER" id="PTHR30570">
    <property type="entry name" value="PERIPLASMIC PHOSPHATE BINDING COMPONENT OF PHOSPHATE ABC TRANSPORTER"/>
    <property type="match status" value="1"/>
</dbReference>
<name>F7XQ24_METZD</name>
<dbReference type="Pfam" id="PF12849">
    <property type="entry name" value="PBP_like_2"/>
    <property type="match status" value="1"/>
</dbReference>
<dbReference type="InterPro" id="IPR024370">
    <property type="entry name" value="PBP_domain"/>
</dbReference>
<dbReference type="CDD" id="cd13566">
    <property type="entry name" value="PBP2_phosphate"/>
    <property type="match status" value="1"/>
</dbReference>
<protein>
    <submittedName>
        <fullName evidence="5">Phosphate binding protein</fullName>
    </submittedName>
</protein>
<sequence length="283" mass="30952">MIKPQKLPVLIIILVMLTTFFLPGCLERPDDDTRMMIKGSDTVLPLTQFAAEEFMLKNPDLTVSVAGGGSGVGIAALIDGEIQVAMSSREMRESEIEEAKNKGVTPVEHIVALDGIVVIVNPENEVSHLSLEELRGIYNGSISNWKDVGGEDRRISAITRDSSSGTYQYFRSEVLKNDNFRPDALSMSATGGVVQEVSQNRGSIGYIGFAYATDRVKTLALDTGNGPVAPTPATIEDREYPLARPLYYYSRDDASGVTVQFIDFLLSDEGQDLVSEIGYFRVE</sequence>
<keyword evidence="6" id="KW-1185">Reference proteome</keyword>
<keyword evidence="3" id="KW-0472">Membrane</keyword>
<dbReference type="InterPro" id="IPR050811">
    <property type="entry name" value="Phosphate_ABC_transporter"/>
</dbReference>
<dbReference type="SUPFAM" id="SSF53850">
    <property type="entry name" value="Periplasmic binding protein-like II"/>
    <property type="match status" value="1"/>
</dbReference>
<gene>
    <name evidence="5" type="ordered locus">Mzhil_0514</name>
</gene>
<dbReference type="STRING" id="679901.Mzhil_0514"/>
<keyword evidence="2" id="KW-0732">Signal</keyword>
<dbReference type="OrthoDB" id="53390at2157"/>
<keyword evidence="3" id="KW-1133">Transmembrane helix</keyword>
<dbReference type="PANTHER" id="PTHR30570:SF1">
    <property type="entry name" value="PHOSPHATE-BINDING PROTEIN PSTS"/>
    <property type="match status" value="1"/>
</dbReference>
<dbReference type="KEGG" id="mzh:Mzhil_0514"/>
<organism evidence="5 6">
    <name type="scientific">Methanosalsum zhilinae (strain DSM 4017 / NBRC 107636 / OCM 62 / WeN5)</name>
    <name type="common">Methanohalophilus zhilinae</name>
    <dbReference type="NCBI Taxonomy" id="679901"/>
    <lineage>
        <taxon>Archaea</taxon>
        <taxon>Methanobacteriati</taxon>
        <taxon>Methanobacteriota</taxon>
        <taxon>Stenosarchaea group</taxon>
        <taxon>Methanomicrobia</taxon>
        <taxon>Methanosarcinales</taxon>
        <taxon>Methanosarcinaceae</taxon>
        <taxon>Methanosalsum</taxon>
    </lineage>
</organism>